<evidence type="ECO:0000313" key="2">
    <source>
        <dbReference type="EMBL" id="CAJ1960949.1"/>
    </source>
</evidence>
<feature type="compositionally biased region" description="Basic residues" evidence="1">
    <location>
        <begin position="1"/>
        <end position="13"/>
    </location>
</feature>
<evidence type="ECO:0000256" key="1">
    <source>
        <dbReference type="SAM" id="MobiDB-lite"/>
    </source>
</evidence>
<dbReference type="Proteomes" id="UP001295423">
    <property type="component" value="Unassembled WGS sequence"/>
</dbReference>
<name>A0AAD2G303_9STRA</name>
<accession>A0AAD2G303</accession>
<feature type="compositionally biased region" description="Polar residues" evidence="1">
    <location>
        <begin position="138"/>
        <end position="161"/>
    </location>
</feature>
<feature type="compositionally biased region" description="Polar residues" evidence="1">
    <location>
        <begin position="99"/>
        <end position="110"/>
    </location>
</feature>
<feature type="region of interest" description="Disordered" evidence="1">
    <location>
        <begin position="76"/>
        <end position="219"/>
    </location>
</feature>
<organism evidence="2 3">
    <name type="scientific">Cylindrotheca closterium</name>
    <dbReference type="NCBI Taxonomy" id="2856"/>
    <lineage>
        <taxon>Eukaryota</taxon>
        <taxon>Sar</taxon>
        <taxon>Stramenopiles</taxon>
        <taxon>Ochrophyta</taxon>
        <taxon>Bacillariophyta</taxon>
        <taxon>Bacillariophyceae</taxon>
        <taxon>Bacillariophycidae</taxon>
        <taxon>Bacillariales</taxon>
        <taxon>Bacillariaceae</taxon>
        <taxon>Cylindrotheca</taxon>
    </lineage>
</organism>
<sequence>MTRSLRRSRRAPKTKSGYNVGDVVQITRNGVVLEGRLAQFLSEGSSPNPRWLVKFDGQPHKDEEMYERLFGKLLASVEDEDDQGDSGSLQSQQKRSKPSLPTRTLAANTKGSEVSSEEGGIGTGDDSREISKAFAKNVTPSVDGSNAESDTSSNVETTRSGRSGRVSAREARSKRRQAKIDVDVDGNVVKEAVPPADGKRGPPIPQGNAKKRQRGETDGGDVVKVKLLTGTLYLYRGPYRRVEFVRRV</sequence>
<evidence type="ECO:0000313" key="3">
    <source>
        <dbReference type="Proteomes" id="UP001295423"/>
    </source>
</evidence>
<gene>
    <name evidence="2" type="ORF">CYCCA115_LOCUS18964</name>
</gene>
<protein>
    <submittedName>
        <fullName evidence="2">Uncharacterized protein</fullName>
    </submittedName>
</protein>
<proteinExistence type="predicted"/>
<comment type="caution">
    <text evidence="2">The sequence shown here is derived from an EMBL/GenBank/DDBJ whole genome shotgun (WGS) entry which is preliminary data.</text>
</comment>
<feature type="region of interest" description="Disordered" evidence="1">
    <location>
        <begin position="1"/>
        <end position="20"/>
    </location>
</feature>
<reference evidence="2" key="1">
    <citation type="submission" date="2023-08" db="EMBL/GenBank/DDBJ databases">
        <authorList>
            <person name="Audoor S."/>
            <person name="Bilcke G."/>
        </authorList>
    </citation>
    <scope>NUCLEOTIDE SEQUENCE</scope>
</reference>
<dbReference type="EMBL" id="CAKOGP040002080">
    <property type="protein sequence ID" value="CAJ1960949.1"/>
    <property type="molecule type" value="Genomic_DNA"/>
</dbReference>
<keyword evidence="3" id="KW-1185">Reference proteome</keyword>
<dbReference type="AlphaFoldDB" id="A0AAD2G303"/>